<dbReference type="Proteomes" id="UP000541352">
    <property type="component" value="Unassembled WGS sequence"/>
</dbReference>
<evidence type="ECO:0008006" key="3">
    <source>
        <dbReference type="Google" id="ProtNLM"/>
    </source>
</evidence>
<evidence type="ECO:0000313" key="2">
    <source>
        <dbReference type="Proteomes" id="UP000541352"/>
    </source>
</evidence>
<organism evidence="1 2">
    <name type="scientific">Runella defluvii</name>
    <dbReference type="NCBI Taxonomy" id="370973"/>
    <lineage>
        <taxon>Bacteria</taxon>
        <taxon>Pseudomonadati</taxon>
        <taxon>Bacteroidota</taxon>
        <taxon>Cytophagia</taxon>
        <taxon>Cytophagales</taxon>
        <taxon>Spirosomataceae</taxon>
        <taxon>Runella</taxon>
    </lineage>
</organism>
<accession>A0A7W5ZGJ9</accession>
<keyword evidence="2" id="KW-1185">Reference proteome</keyword>
<proteinExistence type="predicted"/>
<dbReference type="EMBL" id="JACIBY010000001">
    <property type="protein sequence ID" value="MBB3836796.1"/>
    <property type="molecule type" value="Genomic_DNA"/>
</dbReference>
<dbReference type="Pfam" id="PF14094">
    <property type="entry name" value="DUF4272"/>
    <property type="match status" value="1"/>
</dbReference>
<gene>
    <name evidence="1" type="ORF">FHS57_000778</name>
</gene>
<comment type="caution">
    <text evidence="1">The sequence shown here is derived from an EMBL/GenBank/DDBJ whole genome shotgun (WGS) entry which is preliminary data.</text>
</comment>
<dbReference type="RefSeq" id="WP_183971563.1">
    <property type="nucleotide sequence ID" value="NZ_JACIBY010000001.1"/>
</dbReference>
<reference evidence="1 2" key="1">
    <citation type="submission" date="2020-08" db="EMBL/GenBank/DDBJ databases">
        <title>Genomic Encyclopedia of Type Strains, Phase IV (KMG-IV): sequencing the most valuable type-strain genomes for metagenomic binning, comparative biology and taxonomic classification.</title>
        <authorList>
            <person name="Goeker M."/>
        </authorList>
    </citation>
    <scope>NUCLEOTIDE SEQUENCE [LARGE SCALE GENOMIC DNA]</scope>
    <source>
        <strain evidence="1 2">DSM 17976</strain>
    </source>
</reference>
<dbReference type="InterPro" id="IPR025368">
    <property type="entry name" value="DUF4272"/>
</dbReference>
<evidence type="ECO:0000313" key="1">
    <source>
        <dbReference type="EMBL" id="MBB3836796.1"/>
    </source>
</evidence>
<dbReference type="AlphaFoldDB" id="A0A7W5ZGJ9"/>
<protein>
    <recommendedName>
        <fullName evidence="3">DUF4272 domain-containing protein</fullName>
    </recommendedName>
</protein>
<sequence length="406" mass="46654">MICTIYSHYLGFDRIVEILKQKYPKSNLTLGNQDEFHTAELEIKGGLFSSASKLKVGYRQRQKPSYQLLQEDVCPLSQNLKGLYGFISSLPTSNENIKQLFLQKITTINCEFSIIQEQGQTKDLKELIYTISQIFDAFLFVQPNTIISRSSGQHLLDKNLKLIIDGQGNCEIAELDIKVESKYFEQEQIPVLDDQKSRRQKSEIICSKYNVPIYKNPNSLFVESETTVKIRTKDEVVDRAIALCYMELKSESPEKELLDSFSAKYNVSTKLTTLEMQFANNGNPSEQEIANANWRAESYHTLLWSLSFIDNLNFPTDICNIGEDVGVLFSKTEQEFRNTAKLRTKEEILDQADLILRLNWACVNARVKNEEAPSGLNPSVVYERHYALNWLINHLNQEWDNVTTNT</sequence>
<name>A0A7W5ZGJ9_9BACT</name>